<evidence type="ECO:0000313" key="2">
    <source>
        <dbReference type="Proteomes" id="UP000677082"/>
    </source>
</evidence>
<gene>
    <name evidence="1" type="ORF">Ato02nite_088870</name>
</gene>
<dbReference type="EMBL" id="BOQN01000133">
    <property type="protein sequence ID" value="GIM97094.1"/>
    <property type="molecule type" value="Genomic_DNA"/>
</dbReference>
<comment type="caution">
    <text evidence="1">The sequence shown here is derived from an EMBL/GenBank/DDBJ whole genome shotgun (WGS) entry which is preliminary data.</text>
</comment>
<organism evidence="1 2">
    <name type="scientific">Paractinoplanes toevensis</name>
    <dbReference type="NCBI Taxonomy" id="571911"/>
    <lineage>
        <taxon>Bacteria</taxon>
        <taxon>Bacillati</taxon>
        <taxon>Actinomycetota</taxon>
        <taxon>Actinomycetes</taxon>
        <taxon>Micromonosporales</taxon>
        <taxon>Micromonosporaceae</taxon>
        <taxon>Paractinoplanes</taxon>
    </lineage>
</organism>
<keyword evidence="2" id="KW-1185">Reference proteome</keyword>
<evidence type="ECO:0000313" key="1">
    <source>
        <dbReference type="EMBL" id="GIM97094.1"/>
    </source>
</evidence>
<sequence>MPSGAQAEDHGGADRRAGAGLVGGHISVNDVLLAHRTIYGVIVTAADPAEVTPAVDRALYLLRQRRG</sequence>
<dbReference type="Proteomes" id="UP000677082">
    <property type="component" value="Unassembled WGS sequence"/>
</dbReference>
<accession>A0A920BQ90</accession>
<protein>
    <submittedName>
        <fullName evidence="1">Uncharacterized protein</fullName>
    </submittedName>
</protein>
<name>A0A920BQ90_9ACTN</name>
<proteinExistence type="predicted"/>
<dbReference type="RefSeq" id="WP_213012741.1">
    <property type="nucleotide sequence ID" value="NZ_BOQN01000133.1"/>
</dbReference>
<dbReference type="AlphaFoldDB" id="A0A920BQ90"/>
<reference evidence="1 2" key="1">
    <citation type="submission" date="2021-03" db="EMBL/GenBank/DDBJ databases">
        <title>Whole genome shotgun sequence of Actinoplanes toevensis NBRC 105298.</title>
        <authorList>
            <person name="Komaki H."/>
            <person name="Tamura T."/>
        </authorList>
    </citation>
    <scope>NUCLEOTIDE SEQUENCE [LARGE SCALE GENOMIC DNA]</scope>
    <source>
        <strain evidence="1 2">NBRC 105298</strain>
    </source>
</reference>